<dbReference type="EMBL" id="CP046401">
    <property type="protein sequence ID" value="QGY46335.1"/>
    <property type="molecule type" value="Genomic_DNA"/>
</dbReference>
<dbReference type="RefSeq" id="WP_158869471.1">
    <property type="nucleotide sequence ID" value="NZ_CP046401.1"/>
</dbReference>
<proteinExistence type="predicted"/>
<gene>
    <name evidence="1" type="ORF">GM418_22525</name>
</gene>
<name>A0A6I6JTF6_9BACT</name>
<evidence type="ECO:0000313" key="2">
    <source>
        <dbReference type="Proteomes" id="UP000428260"/>
    </source>
</evidence>
<dbReference type="Proteomes" id="UP000428260">
    <property type="component" value="Chromosome"/>
</dbReference>
<dbReference type="KEGG" id="mcos:GM418_22525"/>
<evidence type="ECO:0000313" key="1">
    <source>
        <dbReference type="EMBL" id="QGY46335.1"/>
    </source>
</evidence>
<dbReference type="AlphaFoldDB" id="A0A6I6JTF6"/>
<dbReference type="Pfam" id="PF14367">
    <property type="entry name" value="DUF4411"/>
    <property type="match status" value="1"/>
</dbReference>
<sequence>MSVYVIDSNFFIQAHRVYYPLDVAYSFWQKVKQLAHEEKIISIDKVKDEIFDHNDELEEWCKENLPDNFFKDSSSTIVEYSQVTAWAISKNDHFLPQALNEFLDANEADAFIIAFVLNDSNKILVTQETSEPFRRNKIKIPDACIALDVKYLNVMEMFRQLNETF</sequence>
<protein>
    <submittedName>
        <fullName evidence="1">DUF4411 family protein</fullName>
    </submittedName>
</protein>
<organism evidence="1 2">
    <name type="scientific">Maribellus comscasis</name>
    <dbReference type="NCBI Taxonomy" id="2681766"/>
    <lineage>
        <taxon>Bacteria</taxon>
        <taxon>Pseudomonadati</taxon>
        <taxon>Bacteroidota</taxon>
        <taxon>Bacteroidia</taxon>
        <taxon>Marinilabiliales</taxon>
        <taxon>Prolixibacteraceae</taxon>
        <taxon>Maribellus</taxon>
    </lineage>
</organism>
<dbReference type="InterPro" id="IPR016541">
    <property type="entry name" value="UCP008505"/>
</dbReference>
<accession>A0A6I6JTF6</accession>
<keyword evidence="2" id="KW-1185">Reference proteome</keyword>
<reference evidence="1 2" key="1">
    <citation type="submission" date="2019-11" db="EMBL/GenBank/DDBJ databases">
        <authorList>
            <person name="Zheng R.K."/>
            <person name="Sun C.M."/>
        </authorList>
    </citation>
    <scope>NUCLEOTIDE SEQUENCE [LARGE SCALE GENOMIC DNA]</scope>
    <source>
        <strain evidence="1 2">WC007</strain>
    </source>
</reference>